<evidence type="ECO:0000256" key="9">
    <source>
        <dbReference type="ARBA" id="ARBA00030685"/>
    </source>
</evidence>
<evidence type="ECO:0000313" key="14">
    <source>
        <dbReference type="Proteomes" id="UP000019384"/>
    </source>
</evidence>
<keyword evidence="6" id="KW-0808">Transferase</keyword>
<dbReference type="AlphaFoldDB" id="W6MMA0"/>
<comment type="similarity">
    <text evidence="3">Belongs to the HMBS family.</text>
</comment>
<dbReference type="HOGENOM" id="CLU_019704_0_2_1"/>
<accession>W6MMA0</accession>
<dbReference type="GeneID" id="34521042"/>
<evidence type="ECO:0000256" key="2">
    <source>
        <dbReference type="ARBA" id="ARBA00004735"/>
    </source>
</evidence>
<dbReference type="InterPro" id="IPR036803">
    <property type="entry name" value="Porphobilinogen_deaminase_C_sf"/>
</dbReference>
<dbReference type="EC" id="2.5.1.61" evidence="4"/>
<dbReference type="PANTHER" id="PTHR11557:SF0">
    <property type="entry name" value="PORPHOBILINOGEN DEAMINASE"/>
    <property type="match status" value="1"/>
</dbReference>
<dbReference type="GO" id="GO:0004418">
    <property type="term" value="F:hydroxymethylbilane synthase activity"/>
    <property type="evidence" value="ECO:0007669"/>
    <property type="project" value="UniProtKB-EC"/>
</dbReference>
<evidence type="ECO:0000256" key="6">
    <source>
        <dbReference type="ARBA" id="ARBA00022679"/>
    </source>
</evidence>
<sequence>MRAGSPYKSLAELPKGSIVGTSSVRRSAQLLKNYPHLQFKSVRGNIHTRLRKLDDADSDYSCLILAAAGLIRVDLGHRITECLNADTMYHAVGQGALGVEIRKNDPIVSKICQVLRDEESTVCCLAERSLLRFLEGGCSVPVGVSNSFDVERRTLNMTAIVLSPDGKQYVDSVLNRVVANDADAERFGEELGNMLIQKGAKKILDEINYDKIQEVKSHGLKNDDQKIA</sequence>
<evidence type="ECO:0000256" key="3">
    <source>
        <dbReference type="ARBA" id="ARBA00005638"/>
    </source>
</evidence>
<comment type="pathway">
    <text evidence="2">Porphyrin-containing compound metabolism; protoporphyrin-IX biosynthesis; coproporphyrinogen-III from 5-aminolevulinate: step 2/4.</text>
</comment>
<dbReference type="SUPFAM" id="SSF54782">
    <property type="entry name" value="Porphobilinogen deaminase (hydroxymethylbilane synthase), C-terminal domain"/>
    <property type="match status" value="1"/>
</dbReference>
<dbReference type="Pfam" id="PF01379">
    <property type="entry name" value="Porphobil_deam"/>
    <property type="match status" value="1"/>
</dbReference>
<dbReference type="FunFam" id="3.40.190.10:FF:000005">
    <property type="entry name" value="Porphobilinogen deaminase"/>
    <property type="match status" value="1"/>
</dbReference>
<evidence type="ECO:0000259" key="12">
    <source>
        <dbReference type="Pfam" id="PF03900"/>
    </source>
</evidence>
<comment type="cofactor">
    <cofactor evidence="1">
        <name>dipyrromethane</name>
        <dbReference type="ChEBI" id="CHEBI:60342"/>
    </cofactor>
</comment>
<dbReference type="RefSeq" id="XP_022459654.1">
    <property type="nucleotide sequence ID" value="XM_022602075.1"/>
</dbReference>
<dbReference type="Gene3D" id="3.30.160.40">
    <property type="entry name" value="Porphobilinogen deaminase, C-terminal domain"/>
    <property type="match status" value="1"/>
</dbReference>
<evidence type="ECO:0000313" key="13">
    <source>
        <dbReference type="EMBL" id="CDK27661.1"/>
    </source>
</evidence>
<dbReference type="InterPro" id="IPR022419">
    <property type="entry name" value="Porphobilin_deaminase_cofac_BS"/>
</dbReference>
<gene>
    <name evidence="13" type="ORF">KUCA_T00003640001</name>
</gene>
<dbReference type="Proteomes" id="UP000019384">
    <property type="component" value="Unassembled WGS sequence"/>
</dbReference>
<dbReference type="PRINTS" id="PR00151">
    <property type="entry name" value="PORPHBDMNASE"/>
</dbReference>
<keyword evidence="14" id="KW-1185">Reference proteome</keyword>
<dbReference type="Pfam" id="PF03900">
    <property type="entry name" value="Porphobil_deamC"/>
    <property type="match status" value="1"/>
</dbReference>
<evidence type="ECO:0000256" key="1">
    <source>
        <dbReference type="ARBA" id="ARBA00001916"/>
    </source>
</evidence>
<organism evidence="13 14">
    <name type="scientific">Kuraishia capsulata CBS 1993</name>
    <dbReference type="NCBI Taxonomy" id="1382522"/>
    <lineage>
        <taxon>Eukaryota</taxon>
        <taxon>Fungi</taxon>
        <taxon>Dikarya</taxon>
        <taxon>Ascomycota</taxon>
        <taxon>Saccharomycotina</taxon>
        <taxon>Pichiomycetes</taxon>
        <taxon>Pichiales</taxon>
        <taxon>Pichiaceae</taxon>
        <taxon>Kuraishia</taxon>
    </lineage>
</organism>
<feature type="domain" description="Porphobilinogen deaminase N-terminal" evidence="11">
    <location>
        <begin position="7"/>
        <end position="107"/>
    </location>
</feature>
<keyword evidence="8" id="KW-0627">Porphyrin biosynthesis</keyword>
<reference evidence="13" key="2">
    <citation type="submission" date="2014-02" db="EMBL/GenBank/DDBJ databases">
        <title>Complete DNA sequence of /Kuraishia capsulata/ illustrates novel genomic features among budding yeasts (/Saccharomycotina/).</title>
        <authorList>
            <person name="Morales L."/>
            <person name="Noel B."/>
            <person name="Porcel B."/>
            <person name="Marcet-Houben M."/>
            <person name="Hullo M-F."/>
            <person name="Sacerdot C."/>
            <person name="Tekaia F."/>
            <person name="Leh-Louis V."/>
            <person name="Despons L."/>
            <person name="Khanna V."/>
            <person name="Aury J-M."/>
            <person name="Barbe V."/>
            <person name="Couloux A."/>
            <person name="Labadie K."/>
            <person name="Pelletier E."/>
            <person name="Souciet J-L."/>
            <person name="Boekhout T."/>
            <person name="Gabaldon T."/>
            <person name="Wincker P."/>
            <person name="Dujon B."/>
        </authorList>
    </citation>
    <scope>NUCLEOTIDE SEQUENCE</scope>
    <source>
        <strain evidence="13">CBS 1993</strain>
    </source>
</reference>
<dbReference type="PANTHER" id="PTHR11557">
    <property type="entry name" value="PORPHOBILINOGEN DEAMINASE"/>
    <property type="match status" value="1"/>
</dbReference>
<dbReference type="UniPathway" id="UPA00251">
    <property type="reaction ID" value="UER00319"/>
</dbReference>
<dbReference type="Gene3D" id="3.40.190.10">
    <property type="entry name" value="Periplasmic binding protein-like II"/>
    <property type="match status" value="1"/>
</dbReference>
<dbReference type="InterPro" id="IPR022418">
    <property type="entry name" value="Porphobilinogen_deaminase_C"/>
</dbReference>
<dbReference type="FunFam" id="3.30.160.40:FF:000002">
    <property type="entry name" value="Porphobilinogen deaminase"/>
    <property type="match status" value="1"/>
</dbReference>
<dbReference type="InterPro" id="IPR022417">
    <property type="entry name" value="Porphobilin_deaminase_N"/>
</dbReference>
<evidence type="ECO:0000256" key="10">
    <source>
        <dbReference type="ARBA" id="ARBA00033064"/>
    </source>
</evidence>
<evidence type="ECO:0000256" key="7">
    <source>
        <dbReference type="ARBA" id="ARBA00023133"/>
    </source>
</evidence>
<name>W6MMA0_9ASCO</name>
<evidence type="ECO:0000256" key="8">
    <source>
        <dbReference type="ARBA" id="ARBA00023244"/>
    </source>
</evidence>
<evidence type="ECO:0000259" key="11">
    <source>
        <dbReference type="Pfam" id="PF01379"/>
    </source>
</evidence>
<dbReference type="GO" id="GO:0005737">
    <property type="term" value="C:cytoplasm"/>
    <property type="evidence" value="ECO:0007669"/>
    <property type="project" value="TreeGrafter"/>
</dbReference>
<dbReference type="STRING" id="1382522.W6MMA0"/>
<reference evidence="13" key="1">
    <citation type="submission" date="2013-12" db="EMBL/GenBank/DDBJ databases">
        <authorList>
            <person name="Genoscope - CEA"/>
        </authorList>
    </citation>
    <scope>NUCLEOTIDE SEQUENCE</scope>
    <source>
        <strain evidence="13">CBS 1993</strain>
    </source>
</reference>
<evidence type="ECO:0000256" key="4">
    <source>
        <dbReference type="ARBA" id="ARBA00012655"/>
    </source>
</evidence>
<dbReference type="SUPFAM" id="SSF53850">
    <property type="entry name" value="Periplasmic binding protein-like II"/>
    <property type="match status" value="1"/>
</dbReference>
<dbReference type="GO" id="GO:0006782">
    <property type="term" value="P:protoporphyrinogen IX biosynthetic process"/>
    <property type="evidence" value="ECO:0007669"/>
    <property type="project" value="UniProtKB-UniPathway"/>
</dbReference>
<dbReference type="PROSITE" id="PS00533">
    <property type="entry name" value="PORPHOBILINOGEN_DEAM"/>
    <property type="match status" value="1"/>
</dbReference>
<dbReference type="NCBIfam" id="TIGR00212">
    <property type="entry name" value="hemC"/>
    <property type="match status" value="1"/>
</dbReference>
<proteinExistence type="inferred from homology"/>
<protein>
    <recommendedName>
        <fullName evidence="5">Porphobilinogen deaminase</fullName>
        <ecNumber evidence="4">2.5.1.61</ecNumber>
    </recommendedName>
    <alternativeName>
        <fullName evidence="10">Hydroxymethylbilane synthase</fullName>
    </alternativeName>
    <alternativeName>
        <fullName evidence="9">Pre-uroporphyrinogen synthase</fullName>
    </alternativeName>
</protein>
<keyword evidence="7" id="KW-0350">Heme biosynthesis</keyword>
<dbReference type="InterPro" id="IPR000860">
    <property type="entry name" value="HemC"/>
</dbReference>
<dbReference type="OrthoDB" id="564646at2759"/>
<dbReference type="EMBL" id="HG793128">
    <property type="protein sequence ID" value="CDK27661.1"/>
    <property type="molecule type" value="Genomic_DNA"/>
</dbReference>
<feature type="domain" description="Porphobilinogen deaminase C-terminal" evidence="12">
    <location>
        <begin position="122"/>
        <end position="196"/>
    </location>
</feature>
<evidence type="ECO:0000256" key="5">
    <source>
        <dbReference type="ARBA" id="ARBA00016519"/>
    </source>
</evidence>